<dbReference type="EMBL" id="JBHSMT010000013">
    <property type="protein sequence ID" value="MFC5474081.1"/>
    <property type="molecule type" value="Genomic_DNA"/>
</dbReference>
<dbReference type="Proteomes" id="UP001596045">
    <property type="component" value="Unassembled WGS sequence"/>
</dbReference>
<reference evidence="2" key="1">
    <citation type="journal article" date="2019" name="Int. J. Syst. Evol. Microbiol.">
        <title>The Global Catalogue of Microorganisms (GCM) 10K type strain sequencing project: providing services to taxonomists for standard genome sequencing and annotation.</title>
        <authorList>
            <consortium name="The Broad Institute Genomics Platform"/>
            <consortium name="The Broad Institute Genome Sequencing Center for Infectious Disease"/>
            <person name="Wu L."/>
            <person name="Ma J."/>
        </authorList>
    </citation>
    <scope>NUCLEOTIDE SEQUENCE [LARGE SCALE GENOMIC DNA]</scope>
    <source>
        <strain evidence="2">JCM 17066</strain>
    </source>
</reference>
<dbReference type="RefSeq" id="WP_378997144.1">
    <property type="nucleotide sequence ID" value="NZ_JBHSMT010000013.1"/>
</dbReference>
<dbReference type="Gene3D" id="3.40.630.30">
    <property type="match status" value="1"/>
</dbReference>
<sequence length="266" mass="29253">MKPHQIAALNPSLAIGAAIQSLQPNSHSQGAQAKPEQRMPFTIRVVDDERALRKAVNIRQAAYGRHLPELAEKMGAFEHADLESGVVVLLAESKLDGASLGTMRIQNNRYQPLAVEHSVSLPDWLQGGTLAEATRLGVAGGQVGKVVKTMLFKAFFQYCIAQNIDWMVITARAPLDRQYEALLFQDAFPGQGFMPMRHVGNLPHRVLALEVATAEARWQAAAHPLLGFMCELHHPDLILNQQQKTVDGGMLKSGIRAGNARHEYRS</sequence>
<protein>
    <recommendedName>
        <fullName evidence="3">N-acetyltransferase domain-containing protein</fullName>
    </recommendedName>
</protein>
<evidence type="ECO:0008006" key="3">
    <source>
        <dbReference type="Google" id="ProtNLM"/>
    </source>
</evidence>
<accession>A0ABW0MAV2</accession>
<dbReference type="InterPro" id="IPR016181">
    <property type="entry name" value="Acyl_CoA_acyltransferase"/>
</dbReference>
<dbReference type="SUPFAM" id="SSF55729">
    <property type="entry name" value="Acyl-CoA N-acyltransferases (Nat)"/>
    <property type="match status" value="1"/>
</dbReference>
<gene>
    <name evidence="1" type="ORF">ACFPM8_08915</name>
</gene>
<name>A0ABW0MAV2_9BURK</name>
<evidence type="ECO:0000313" key="2">
    <source>
        <dbReference type="Proteomes" id="UP001596045"/>
    </source>
</evidence>
<proteinExistence type="predicted"/>
<organism evidence="1 2">
    <name type="scientific">Paraherbaspirillum soli</name>
    <dbReference type="NCBI Taxonomy" id="631222"/>
    <lineage>
        <taxon>Bacteria</taxon>
        <taxon>Pseudomonadati</taxon>
        <taxon>Pseudomonadota</taxon>
        <taxon>Betaproteobacteria</taxon>
        <taxon>Burkholderiales</taxon>
        <taxon>Oxalobacteraceae</taxon>
        <taxon>Paraherbaspirillum</taxon>
    </lineage>
</organism>
<comment type="caution">
    <text evidence="1">The sequence shown here is derived from an EMBL/GenBank/DDBJ whole genome shotgun (WGS) entry which is preliminary data.</text>
</comment>
<evidence type="ECO:0000313" key="1">
    <source>
        <dbReference type="EMBL" id="MFC5474081.1"/>
    </source>
</evidence>
<keyword evidence="2" id="KW-1185">Reference proteome</keyword>